<evidence type="ECO:0000313" key="9">
    <source>
        <dbReference type="EMBL" id="PWA01814.1"/>
    </source>
</evidence>
<dbReference type="GO" id="GO:0005774">
    <property type="term" value="C:vacuolar membrane"/>
    <property type="evidence" value="ECO:0007669"/>
    <property type="project" value="TreeGrafter"/>
</dbReference>
<evidence type="ECO:0000259" key="7">
    <source>
        <dbReference type="Pfam" id="PF01490"/>
    </source>
</evidence>
<feature type="transmembrane region" description="Helical" evidence="6">
    <location>
        <begin position="103"/>
        <end position="123"/>
    </location>
</feature>
<comment type="caution">
    <text evidence="9">The sequence shown here is derived from an EMBL/GenBank/DDBJ whole genome shotgun (WGS) entry which is preliminary data.</text>
</comment>
<feature type="transmembrane region" description="Helical" evidence="6">
    <location>
        <begin position="290"/>
        <end position="309"/>
    </location>
</feature>
<evidence type="ECO:0000256" key="2">
    <source>
        <dbReference type="ARBA" id="ARBA00008066"/>
    </source>
</evidence>
<sequence length="377" mass="41901">MGTGVLQLPAALKQGGWIGFFYVFLSGIMSNYAGMATVRCMYTKEGEKLNTFSDMGGYLYGNMGKQAIQTLKTLSLLGGGSVSILLASINLNEIVSEMFGLKSNLLFWIVVCSIVVLTPTILFKEIHESPLLTFFGTFTTVFVIVIASIMSILVWMHPEFQYPPSELLKLSGFPVSFSSICFAFSGNLLWPDIEKGMKTPQSFSKVLTCSSCVVTLFYAVMAFTGYLAFGDNVLSPVLLSFHPNFFVKAAYLLITAHILLTIPLYIISISRDIERLIYDQVEMKVWHRHMLRTSLLLVAVAVILTFSNFEKLVSLIGSVTVSLLSYVLPVIFYIKMYKSSETFGLSDKLFQYSIVFVGLFCFFVGTYLSGSDLLFGN</sequence>
<gene>
    <name evidence="9" type="ORF">BB558_002056</name>
    <name evidence="8" type="ORF">BB558_006083</name>
</gene>
<dbReference type="EMBL" id="MBFU01000662">
    <property type="protein sequence ID" value="PVZ97935.1"/>
    <property type="molecule type" value="Genomic_DNA"/>
</dbReference>
<evidence type="ECO:0000256" key="4">
    <source>
        <dbReference type="ARBA" id="ARBA00022989"/>
    </source>
</evidence>
<name>A0A2U1J9V1_SMIAN</name>
<protein>
    <recommendedName>
        <fullName evidence="7">Amino acid transporter transmembrane domain-containing protein</fullName>
    </recommendedName>
</protein>
<organism evidence="9 10">
    <name type="scientific">Smittium angustum</name>
    <dbReference type="NCBI Taxonomy" id="133377"/>
    <lineage>
        <taxon>Eukaryota</taxon>
        <taxon>Fungi</taxon>
        <taxon>Fungi incertae sedis</taxon>
        <taxon>Zoopagomycota</taxon>
        <taxon>Kickxellomycotina</taxon>
        <taxon>Harpellomycetes</taxon>
        <taxon>Harpellales</taxon>
        <taxon>Legeriomycetaceae</taxon>
        <taxon>Smittium</taxon>
    </lineage>
</organism>
<dbReference type="PANTHER" id="PTHR22950">
    <property type="entry name" value="AMINO ACID TRANSPORTER"/>
    <property type="match status" value="1"/>
</dbReference>
<proteinExistence type="inferred from homology"/>
<feature type="transmembrane region" description="Helical" evidence="6">
    <location>
        <begin position="130"/>
        <end position="155"/>
    </location>
</feature>
<keyword evidence="10" id="KW-1185">Reference proteome</keyword>
<comment type="similarity">
    <text evidence="2">Belongs to the amino acid/polyamine transporter 2 family.</text>
</comment>
<keyword evidence="3 6" id="KW-0812">Transmembrane</keyword>
<evidence type="ECO:0000256" key="1">
    <source>
        <dbReference type="ARBA" id="ARBA00004141"/>
    </source>
</evidence>
<comment type="subcellular location">
    <subcellularLocation>
        <location evidence="1">Membrane</location>
        <topology evidence="1">Multi-pass membrane protein</topology>
    </subcellularLocation>
</comment>
<feature type="transmembrane region" description="Helical" evidence="6">
    <location>
        <begin position="249"/>
        <end position="269"/>
    </location>
</feature>
<accession>A0A2U1J9V1</accession>
<feature type="transmembrane region" description="Helical" evidence="6">
    <location>
        <begin position="349"/>
        <end position="368"/>
    </location>
</feature>
<evidence type="ECO:0000313" key="10">
    <source>
        <dbReference type="Proteomes" id="UP000245591"/>
    </source>
</evidence>
<feature type="transmembrane region" description="Helical" evidence="6">
    <location>
        <begin position="167"/>
        <end position="190"/>
    </location>
</feature>
<feature type="transmembrane region" description="Helical" evidence="6">
    <location>
        <begin position="73"/>
        <end position="91"/>
    </location>
</feature>
<dbReference type="Pfam" id="PF01490">
    <property type="entry name" value="Aa_trans"/>
    <property type="match status" value="1"/>
</dbReference>
<dbReference type="EMBL" id="MBFU01000129">
    <property type="protein sequence ID" value="PWA01814.1"/>
    <property type="molecule type" value="Genomic_DNA"/>
</dbReference>
<evidence type="ECO:0000256" key="5">
    <source>
        <dbReference type="ARBA" id="ARBA00023136"/>
    </source>
</evidence>
<evidence type="ECO:0000256" key="6">
    <source>
        <dbReference type="SAM" id="Phobius"/>
    </source>
</evidence>
<reference evidence="9 10" key="1">
    <citation type="journal article" date="2018" name="MBio">
        <title>Comparative Genomics Reveals the Core Gene Toolbox for the Fungus-Insect Symbiosis.</title>
        <authorList>
            <person name="Wang Y."/>
            <person name="Stata M."/>
            <person name="Wang W."/>
            <person name="Stajich J.E."/>
            <person name="White M.M."/>
            <person name="Moncalvo J.M."/>
        </authorList>
    </citation>
    <scope>NUCLEOTIDE SEQUENCE [LARGE SCALE GENOMIC DNA]</scope>
    <source>
        <strain evidence="9 10">AUS-126-30</strain>
    </source>
</reference>
<feature type="transmembrane region" description="Helical" evidence="6">
    <location>
        <begin position="202"/>
        <end position="229"/>
    </location>
</feature>
<keyword evidence="4 6" id="KW-1133">Transmembrane helix</keyword>
<feature type="domain" description="Amino acid transporter transmembrane" evidence="7">
    <location>
        <begin position="1"/>
        <end position="367"/>
    </location>
</feature>
<dbReference type="AlphaFoldDB" id="A0A2U1J9V1"/>
<evidence type="ECO:0000256" key="3">
    <source>
        <dbReference type="ARBA" id="ARBA00022692"/>
    </source>
</evidence>
<dbReference type="Proteomes" id="UP000245591">
    <property type="component" value="Unassembled WGS sequence"/>
</dbReference>
<dbReference type="GO" id="GO:0015179">
    <property type="term" value="F:L-amino acid transmembrane transporter activity"/>
    <property type="evidence" value="ECO:0007669"/>
    <property type="project" value="TreeGrafter"/>
</dbReference>
<evidence type="ECO:0000313" key="8">
    <source>
        <dbReference type="EMBL" id="PVZ97935.1"/>
    </source>
</evidence>
<keyword evidence="5 6" id="KW-0472">Membrane</keyword>
<dbReference type="PANTHER" id="PTHR22950:SF703">
    <property type="entry name" value="AMINO ACID TRANSPORTER TRANSMEMBRANE DOMAIN-CONTAINING PROTEIN"/>
    <property type="match status" value="1"/>
</dbReference>
<dbReference type="InterPro" id="IPR013057">
    <property type="entry name" value="AA_transpt_TM"/>
</dbReference>
<feature type="transmembrane region" description="Helical" evidence="6">
    <location>
        <begin position="315"/>
        <end position="337"/>
    </location>
</feature>
<feature type="transmembrane region" description="Helical" evidence="6">
    <location>
        <begin position="20"/>
        <end position="42"/>
    </location>
</feature>